<dbReference type="SUPFAM" id="SSF51905">
    <property type="entry name" value="FAD/NAD(P)-binding domain"/>
    <property type="match status" value="1"/>
</dbReference>
<keyword evidence="3" id="KW-0503">Monooxygenase</keyword>
<keyword evidence="4" id="KW-1185">Reference proteome</keyword>
<evidence type="ECO:0000256" key="1">
    <source>
        <dbReference type="SAM" id="MobiDB-lite"/>
    </source>
</evidence>
<keyword evidence="3" id="KW-0560">Oxidoreductase</keyword>
<reference evidence="3 4" key="1">
    <citation type="journal article" date="2019" name="Int. J. Syst. Evol. Microbiol.">
        <title>The Global Catalogue of Microorganisms (GCM) 10K type strain sequencing project: providing services to taxonomists for standard genome sequencing and annotation.</title>
        <authorList>
            <consortium name="The Broad Institute Genomics Platform"/>
            <consortium name="The Broad Institute Genome Sequencing Center for Infectious Disease"/>
            <person name="Wu L."/>
            <person name="Ma J."/>
        </authorList>
    </citation>
    <scope>NUCLEOTIDE SEQUENCE [LARGE SCALE GENOMIC DNA]</scope>
    <source>
        <strain evidence="3 4">JCM 6833</strain>
    </source>
</reference>
<dbReference type="Proteomes" id="UP001501509">
    <property type="component" value="Unassembled WGS sequence"/>
</dbReference>
<dbReference type="PANTHER" id="PTHR43422:SF3">
    <property type="entry name" value="THIAMINE THIAZOLE SYNTHASE"/>
    <property type="match status" value="1"/>
</dbReference>
<name>A0ABN3PUT9_9ACTN</name>
<evidence type="ECO:0000313" key="4">
    <source>
        <dbReference type="Proteomes" id="UP001501509"/>
    </source>
</evidence>
<dbReference type="RefSeq" id="WP_344542786.1">
    <property type="nucleotide sequence ID" value="NZ_BAAATD010000005.1"/>
</dbReference>
<gene>
    <name evidence="3" type="ORF">GCM10010411_39180</name>
</gene>
<comment type="caution">
    <text evidence="3">The sequence shown here is derived from an EMBL/GenBank/DDBJ whole genome shotgun (WGS) entry which is preliminary data.</text>
</comment>
<feature type="region of interest" description="Disordered" evidence="1">
    <location>
        <begin position="455"/>
        <end position="482"/>
    </location>
</feature>
<organism evidence="3 4">
    <name type="scientific">Actinomadura fulvescens</name>
    <dbReference type="NCBI Taxonomy" id="46160"/>
    <lineage>
        <taxon>Bacteria</taxon>
        <taxon>Bacillati</taxon>
        <taxon>Actinomycetota</taxon>
        <taxon>Actinomycetes</taxon>
        <taxon>Streptosporangiales</taxon>
        <taxon>Thermomonosporaceae</taxon>
        <taxon>Actinomadura</taxon>
    </lineage>
</organism>
<sequence length="482" mass="52486">MGEHTGGHGLARPLGDRAVVVGGSIAGTLAARVLSELYREVLVVDRDGVLGVDGPRRGAPHSVHAHGLHARGYLILSELFPNLLDEAVALGLPVRDFGRMRWYFDARPIRTADTGLKSIAGNRPVLENHLRSRVAALPNVEYRERTEVLGLLTTPGRERVTGVSLRARDGEGDEPGTRVDADLVVDATGRGSRLPVWLGELGYGRPPEERMKIGLAYTTRTFRRRPGTFDGPQAINPVASPAHPRGAFFGQAMTGDCRLSLTGILGDDPPADPESFLEFTRSLPVPDIYEAVRDADPTSDPVSFKFPSSVWRHYERLTRFPERLLVMGDAVCCFNPVYGQGMTVAAMEAMALRAHLRRRGELDSLGLQGEFARIITRPWRLSTRGDLDFPAVPGARTISVRLHNAYTGRLQYAATKDPAVTTALMRVMGLIDPPRVLWRPGLVAKVLWLSRDKPASSRRTGDAAGTSVHAPGTSDARRGAVS</sequence>
<accession>A0ABN3PUT9</accession>
<feature type="domain" description="FAD-binding" evidence="2">
    <location>
        <begin position="19"/>
        <end position="356"/>
    </location>
</feature>
<evidence type="ECO:0000313" key="3">
    <source>
        <dbReference type="EMBL" id="GAA2601592.1"/>
    </source>
</evidence>
<dbReference type="InterPro" id="IPR002938">
    <property type="entry name" value="FAD-bd"/>
</dbReference>
<dbReference type="GO" id="GO:0004497">
    <property type="term" value="F:monooxygenase activity"/>
    <property type="evidence" value="ECO:0007669"/>
    <property type="project" value="UniProtKB-KW"/>
</dbReference>
<dbReference type="PANTHER" id="PTHR43422">
    <property type="entry name" value="THIAMINE THIAZOLE SYNTHASE"/>
    <property type="match status" value="1"/>
</dbReference>
<dbReference type="EMBL" id="BAAATD010000005">
    <property type="protein sequence ID" value="GAA2601592.1"/>
    <property type="molecule type" value="Genomic_DNA"/>
</dbReference>
<dbReference type="Gene3D" id="3.50.50.60">
    <property type="entry name" value="FAD/NAD(P)-binding domain"/>
    <property type="match status" value="1"/>
</dbReference>
<evidence type="ECO:0000259" key="2">
    <source>
        <dbReference type="Pfam" id="PF01494"/>
    </source>
</evidence>
<dbReference type="Pfam" id="PF01494">
    <property type="entry name" value="FAD_binding_3"/>
    <property type="match status" value="1"/>
</dbReference>
<dbReference type="InterPro" id="IPR036188">
    <property type="entry name" value="FAD/NAD-bd_sf"/>
</dbReference>
<proteinExistence type="predicted"/>
<protein>
    <submittedName>
        <fullName evidence="3">FAD-binding monooxygenase</fullName>
    </submittedName>
</protein>